<evidence type="ECO:0000256" key="1">
    <source>
        <dbReference type="SAM" id="MobiDB-lite"/>
    </source>
</evidence>
<feature type="region of interest" description="Disordered" evidence="1">
    <location>
        <begin position="286"/>
        <end position="325"/>
    </location>
</feature>
<evidence type="ECO:0000313" key="2">
    <source>
        <dbReference type="EnsemblMetazoa" id="AATE007155-PA.1"/>
    </source>
</evidence>
<proteinExistence type="predicted"/>
<accession>A0A182IX36</accession>
<name>A0A182IX36_ANOAO</name>
<feature type="region of interest" description="Disordered" evidence="1">
    <location>
        <begin position="231"/>
        <end position="250"/>
    </location>
</feature>
<dbReference type="VEuPathDB" id="VectorBase:AATE007155"/>
<protein>
    <submittedName>
        <fullName evidence="2">Uncharacterized protein</fullName>
    </submittedName>
</protein>
<dbReference type="EnsemblMetazoa" id="AATE007155-RA">
    <property type="protein sequence ID" value="AATE007155-PA.1"/>
    <property type="gene ID" value="AATE007155"/>
</dbReference>
<dbReference type="AlphaFoldDB" id="A0A182IX36"/>
<organism evidence="2">
    <name type="scientific">Anopheles atroparvus</name>
    <name type="common">European mosquito</name>
    <dbReference type="NCBI Taxonomy" id="41427"/>
    <lineage>
        <taxon>Eukaryota</taxon>
        <taxon>Metazoa</taxon>
        <taxon>Ecdysozoa</taxon>
        <taxon>Arthropoda</taxon>
        <taxon>Hexapoda</taxon>
        <taxon>Insecta</taxon>
        <taxon>Pterygota</taxon>
        <taxon>Neoptera</taxon>
        <taxon>Endopterygota</taxon>
        <taxon>Diptera</taxon>
        <taxon>Nematocera</taxon>
        <taxon>Culicoidea</taxon>
        <taxon>Culicidae</taxon>
        <taxon>Anophelinae</taxon>
        <taxon>Anopheles</taxon>
    </lineage>
</organism>
<reference evidence="2" key="1">
    <citation type="submission" date="2022-08" db="UniProtKB">
        <authorList>
            <consortium name="EnsemblMetazoa"/>
        </authorList>
    </citation>
    <scope>IDENTIFICATION</scope>
    <source>
        <strain evidence="2">EBRO</strain>
    </source>
</reference>
<feature type="compositionally biased region" description="Low complexity" evidence="1">
    <location>
        <begin position="289"/>
        <end position="298"/>
    </location>
</feature>
<feature type="compositionally biased region" description="Polar residues" evidence="1">
    <location>
        <begin position="299"/>
        <end position="313"/>
    </location>
</feature>
<sequence>MGTFDEADEIIESSQVPTLRENVRKRRIFYGESSMPKQKYSKRLKNVSAKERNNATVSQCMQQEWRSPRICKRTNQGTKESNGVQATQCDVEEYVKFTTQQNATQGIECDPSVNLFEQQRDVIQRYMLNETSEAQQEEMLDRMLQGFRTSYEQASARILDVSPVADKVNKTAEIVEMVPNSDHQAGHAMNYYEPIVQLVELPEETPEERDDVQPMVIDGCLDLSTKRDKPSSAYCARNETTQKSRNVSNNHFSERMFANEGILDLHMTPTLGEQRTGRGREYVSKFYHQQQQQQQNQQSSYKTTRNASTTEHATQTRKKFSRNAGIQHHPVASFDMTKYNVITLARMVGSSPDSIYLNLKDILAPSPSRALWHPRDLSQVFTQDDPYYANLHSGSICQPALSGHRLNSMSYEE</sequence>
<feature type="compositionally biased region" description="Polar residues" evidence="1">
    <location>
        <begin position="238"/>
        <end position="250"/>
    </location>
</feature>